<dbReference type="InterPro" id="IPR029035">
    <property type="entry name" value="DHS-like_NAD/FAD-binding_dom"/>
</dbReference>
<dbReference type="GO" id="GO:0003984">
    <property type="term" value="F:acetolactate synthase activity"/>
    <property type="evidence" value="ECO:0007669"/>
    <property type="project" value="TreeGrafter"/>
</dbReference>
<dbReference type="SUPFAM" id="SSF52467">
    <property type="entry name" value="DHS-like NAD/FAD-binding domain"/>
    <property type="match status" value="1"/>
</dbReference>
<dbReference type="Gene3D" id="3.40.50.1220">
    <property type="entry name" value="TPP-binding domain"/>
    <property type="match status" value="1"/>
</dbReference>
<dbReference type="InterPro" id="IPR012001">
    <property type="entry name" value="Thiamin_PyroP_enz_TPP-bd_dom"/>
</dbReference>
<dbReference type="GO" id="GO:0030976">
    <property type="term" value="F:thiamine pyrophosphate binding"/>
    <property type="evidence" value="ECO:0007669"/>
    <property type="project" value="InterPro"/>
</dbReference>
<evidence type="ECO:0000313" key="4">
    <source>
        <dbReference type="EMBL" id="MBI4251396.1"/>
    </source>
</evidence>
<proteinExistence type="inferred from homology"/>
<dbReference type="GO" id="GO:0000287">
    <property type="term" value="F:magnesium ion binding"/>
    <property type="evidence" value="ECO:0007669"/>
    <property type="project" value="InterPro"/>
</dbReference>
<dbReference type="Gene3D" id="3.40.50.970">
    <property type="match status" value="1"/>
</dbReference>
<dbReference type="GO" id="GO:0050660">
    <property type="term" value="F:flavin adenine dinucleotide binding"/>
    <property type="evidence" value="ECO:0007669"/>
    <property type="project" value="TreeGrafter"/>
</dbReference>
<dbReference type="GO" id="GO:0009097">
    <property type="term" value="P:isoleucine biosynthetic process"/>
    <property type="evidence" value="ECO:0007669"/>
    <property type="project" value="TreeGrafter"/>
</dbReference>
<evidence type="ECO:0000259" key="2">
    <source>
        <dbReference type="Pfam" id="PF00205"/>
    </source>
</evidence>
<feature type="domain" description="Thiamine pyrophosphate enzyme N-terminal TPP-binding" evidence="3">
    <location>
        <begin position="6"/>
        <end position="117"/>
    </location>
</feature>
<dbReference type="InterPro" id="IPR029061">
    <property type="entry name" value="THDP-binding"/>
</dbReference>
<protein>
    <submittedName>
        <fullName evidence="4">Thiamine pyrophosphate-binding protein</fullName>
    </submittedName>
</protein>
<dbReference type="FunFam" id="3.40.50.970:FF:000007">
    <property type="entry name" value="Acetolactate synthase"/>
    <property type="match status" value="1"/>
</dbReference>
<feature type="domain" description="Thiamine pyrophosphate enzyme central" evidence="2">
    <location>
        <begin position="189"/>
        <end position="276"/>
    </location>
</feature>
<dbReference type="CDD" id="cd07035">
    <property type="entry name" value="TPP_PYR_POX_like"/>
    <property type="match status" value="1"/>
</dbReference>
<evidence type="ECO:0000259" key="3">
    <source>
        <dbReference type="Pfam" id="PF02776"/>
    </source>
</evidence>
<dbReference type="InterPro" id="IPR012000">
    <property type="entry name" value="Thiamin_PyroP_enz_cen_dom"/>
</dbReference>
<dbReference type="SUPFAM" id="SSF52518">
    <property type="entry name" value="Thiamin diphosphate-binding fold (THDP-binding)"/>
    <property type="match status" value="1"/>
</dbReference>
<dbReference type="Pfam" id="PF02776">
    <property type="entry name" value="TPP_enzyme_N"/>
    <property type="match status" value="1"/>
</dbReference>
<gene>
    <name evidence="4" type="ORF">HY618_02970</name>
</gene>
<dbReference type="Proteomes" id="UP000752292">
    <property type="component" value="Unassembled WGS sequence"/>
</dbReference>
<feature type="non-terminal residue" evidence="4">
    <location>
        <position position="283"/>
    </location>
</feature>
<dbReference type="GO" id="GO:0005948">
    <property type="term" value="C:acetolactate synthase complex"/>
    <property type="evidence" value="ECO:0007669"/>
    <property type="project" value="TreeGrafter"/>
</dbReference>
<dbReference type="EMBL" id="JACQRX010000134">
    <property type="protein sequence ID" value="MBI4251396.1"/>
    <property type="molecule type" value="Genomic_DNA"/>
</dbReference>
<dbReference type="AlphaFoldDB" id="A0A932ZTM4"/>
<evidence type="ECO:0000256" key="1">
    <source>
        <dbReference type="ARBA" id="ARBA00007812"/>
    </source>
</evidence>
<evidence type="ECO:0000313" key="5">
    <source>
        <dbReference type="Proteomes" id="UP000752292"/>
    </source>
</evidence>
<dbReference type="PANTHER" id="PTHR18968:SF129">
    <property type="entry name" value="ACETOLACTATE SYNTHASE"/>
    <property type="match status" value="1"/>
</dbReference>
<comment type="similarity">
    <text evidence="1">Belongs to the TPP enzyme family.</text>
</comment>
<dbReference type="GO" id="GO:0009099">
    <property type="term" value="P:L-valine biosynthetic process"/>
    <property type="evidence" value="ECO:0007669"/>
    <property type="project" value="TreeGrafter"/>
</dbReference>
<name>A0A932ZTM4_UNCTE</name>
<dbReference type="Pfam" id="PF00205">
    <property type="entry name" value="TPP_enzyme_M"/>
    <property type="match status" value="1"/>
</dbReference>
<dbReference type="InterPro" id="IPR045229">
    <property type="entry name" value="TPP_enz"/>
</dbReference>
<dbReference type="PANTHER" id="PTHR18968">
    <property type="entry name" value="THIAMINE PYROPHOSPHATE ENZYMES"/>
    <property type="match status" value="1"/>
</dbReference>
<sequence length="283" mass="30140">MPQNNADLIVRMLKAAGITHGFGIPSGNVLPFIESMRKGGIAFVLVAHEGSAGFAADVMGRLTGAPGFCIATLGPGATNLTTGVGDAYLDRSPLIALTCNINTDQIGRRIQMYIDHHALFGPITKASYPLRKGRIASTVEEALRVALSEPHGPVHLDLPEDVALAPAAEEALPVPAGRGCHPAPEAAFQKLAELLAGAKRPAAVIGASAMRMKRPGLLRAFVERHQLPFASTTMAKGMIDEDHPLSLGCIERARRQVQREFLRGADLIVGLGYDVVEVEYEAW</sequence>
<comment type="caution">
    <text evidence="4">The sequence shown here is derived from an EMBL/GenBank/DDBJ whole genome shotgun (WGS) entry which is preliminary data.</text>
</comment>
<organism evidence="4 5">
    <name type="scientific">Tectimicrobiota bacterium</name>
    <dbReference type="NCBI Taxonomy" id="2528274"/>
    <lineage>
        <taxon>Bacteria</taxon>
        <taxon>Pseudomonadati</taxon>
        <taxon>Nitrospinota/Tectimicrobiota group</taxon>
        <taxon>Candidatus Tectimicrobiota</taxon>
    </lineage>
</organism>
<reference evidence="4" key="1">
    <citation type="submission" date="2020-07" db="EMBL/GenBank/DDBJ databases">
        <title>Huge and variable diversity of episymbiotic CPR bacteria and DPANN archaea in groundwater ecosystems.</title>
        <authorList>
            <person name="He C.Y."/>
            <person name="Keren R."/>
            <person name="Whittaker M."/>
            <person name="Farag I.F."/>
            <person name="Doudna J."/>
            <person name="Cate J.H.D."/>
            <person name="Banfield J.F."/>
        </authorList>
    </citation>
    <scope>NUCLEOTIDE SEQUENCE</scope>
    <source>
        <strain evidence="4">NC_groundwater_1370_Ag_S-0.2um_69_93</strain>
    </source>
</reference>
<accession>A0A932ZTM4</accession>